<protein>
    <recommendedName>
        <fullName evidence="11">Cysteine protease</fullName>
        <ecNumber evidence="11">3.4.22.-</ecNumber>
    </recommendedName>
</protein>
<proteinExistence type="inferred from homology"/>
<keyword evidence="14" id="KW-1185">Reference proteome</keyword>
<dbReference type="GO" id="GO:0000423">
    <property type="term" value="P:mitophagy"/>
    <property type="evidence" value="ECO:0007669"/>
    <property type="project" value="TreeGrafter"/>
</dbReference>
<keyword evidence="6 11" id="KW-0378">Hydrolase</keyword>
<reference evidence="14" key="1">
    <citation type="journal article" date="2012" name="G3 (Bethesda)">
        <title>Pichia sorbitophila, an interspecies yeast hybrid reveals early steps of genome resolution following polyploidization.</title>
        <authorList>
            <person name="Leh Louis V."/>
            <person name="Despons L."/>
            <person name="Friedrich A."/>
            <person name="Martin T."/>
            <person name="Durrens P."/>
            <person name="Casaregola S."/>
            <person name="Neuveglise C."/>
            <person name="Fairhead C."/>
            <person name="Marck C."/>
            <person name="Cruz J.A."/>
            <person name="Straub M.L."/>
            <person name="Kugler V."/>
            <person name="Sacerdot C."/>
            <person name="Uzunov Z."/>
            <person name="Thierry A."/>
            <person name="Weiss S."/>
            <person name="Bleykasten C."/>
            <person name="De Montigny J."/>
            <person name="Jacques N."/>
            <person name="Jung P."/>
            <person name="Lemaire M."/>
            <person name="Mallet S."/>
            <person name="Morel G."/>
            <person name="Richard G.F."/>
            <person name="Sarkar A."/>
            <person name="Savel G."/>
            <person name="Schacherer J."/>
            <person name="Seret M.L."/>
            <person name="Talla E."/>
            <person name="Samson G."/>
            <person name="Jubin C."/>
            <person name="Poulain J."/>
            <person name="Vacherie B."/>
            <person name="Barbe V."/>
            <person name="Pelletier E."/>
            <person name="Sherman D.J."/>
            <person name="Westhof E."/>
            <person name="Weissenbach J."/>
            <person name="Baret P.V."/>
            <person name="Wincker P."/>
            <person name="Gaillardin C."/>
            <person name="Dujon B."/>
            <person name="Souciet J.L."/>
        </authorList>
    </citation>
    <scope>NUCLEOTIDE SEQUENCE [LARGE SCALE GENOMIC DNA]</scope>
    <source>
        <strain evidence="14">CBS 270.75 / DBVPG 7215 / KCTC 17166 / NRRL Y-17582</strain>
    </source>
</reference>
<evidence type="ECO:0000256" key="5">
    <source>
        <dbReference type="ARBA" id="ARBA00022670"/>
    </source>
</evidence>
<dbReference type="GO" id="GO:0034727">
    <property type="term" value="P:piecemeal microautophagy of the nucleus"/>
    <property type="evidence" value="ECO:0007669"/>
    <property type="project" value="EnsemblFungi"/>
</dbReference>
<dbReference type="GO" id="GO:0004197">
    <property type="term" value="F:cysteine-type endopeptidase activity"/>
    <property type="evidence" value="ECO:0007669"/>
    <property type="project" value="EnsemblFungi"/>
</dbReference>
<dbReference type="SUPFAM" id="SSF54001">
    <property type="entry name" value="Cysteine proteinases"/>
    <property type="match status" value="1"/>
</dbReference>
<evidence type="ECO:0000256" key="4">
    <source>
        <dbReference type="ARBA" id="ARBA00022490"/>
    </source>
</evidence>
<dbReference type="EMBL" id="CP002502">
    <property type="protein sequence ID" value="AET40845.1"/>
    <property type="molecule type" value="Genomic_DNA"/>
</dbReference>
<dbReference type="eggNOG" id="KOG2674">
    <property type="taxonomic scope" value="Eukaryota"/>
</dbReference>
<evidence type="ECO:0000256" key="6">
    <source>
        <dbReference type="ARBA" id="ARBA00022801"/>
    </source>
</evidence>
<dbReference type="InParanoid" id="G8JUR5"/>
<evidence type="ECO:0000256" key="2">
    <source>
        <dbReference type="ARBA" id="ARBA00010958"/>
    </source>
</evidence>
<dbReference type="FunCoup" id="G8JUR5">
    <property type="interactions" value="313"/>
</dbReference>
<dbReference type="GO" id="GO:0005829">
    <property type="term" value="C:cytosol"/>
    <property type="evidence" value="ECO:0007669"/>
    <property type="project" value="EnsemblFungi"/>
</dbReference>
<keyword evidence="8" id="KW-0653">Protein transport</keyword>
<dbReference type="GO" id="GO:0000045">
    <property type="term" value="P:autophagosome assembly"/>
    <property type="evidence" value="ECO:0007669"/>
    <property type="project" value="EnsemblFungi"/>
</dbReference>
<dbReference type="AlphaFoldDB" id="G8JUR5"/>
<dbReference type="STRING" id="931890.G8JUR5"/>
<dbReference type="RefSeq" id="XP_003647662.1">
    <property type="nucleotide sequence ID" value="XM_003647614.1"/>
</dbReference>
<dbReference type="GO" id="GO:0000407">
    <property type="term" value="C:phagophore assembly site"/>
    <property type="evidence" value="ECO:0007669"/>
    <property type="project" value="UniProtKB-SubCell"/>
</dbReference>
<dbReference type="GO" id="GO:0005739">
    <property type="term" value="C:mitochondrion"/>
    <property type="evidence" value="ECO:0007669"/>
    <property type="project" value="EnsemblFungi"/>
</dbReference>
<dbReference type="KEGG" id="erc:Ecym_6474"/>
<dbReference type="InterPro" id="IPR005078">
    <property type="entry name" value="Peptidase_C54"/>
</dbReference>
<dbReference type="GO" id="GO:0032258">
    <property type="term" value="P:cytoplasm to vacuole targeting by the Cvt pathway"/>
    <property type="evidence" value="ECO:0007669"/>
    <property type="project" value="EnsemblFungi"/>
</dbReference>
<keyword evidence="9" id="KW-0072">Autophagy</keyword>
<comment type="similarity">
    <text evidence="2 11">Belongs to the peptidase C54 family.</text>
</comment>
<organism evidence="13 14">
    <name type="scientific">Eremothecium cymbalariae (strain CBS 270.75 / DBVPG 7215 / KCTC 17166 / NRRL Y-17582)</name>
    <name type="common">Yeast</name>
    <dbReference type="NCBI Taxonomy" id="931890"/>
    <lineage>
        <taxon>Eukaryota</taxon>
        <taxon>Fungi</taxon>
        <taxon>Dikarya</taxon>
        <taxon>Ascomycota</taxon>
        <taxon>Saccharomycotina</taxon>
        <taxon>Saccharomycetes</taxon>
        <taxon>Saccharomycetales</taxon>
        <taxon>Saccharomycetaceae</taxon>
        <taxon>Eremothecium</taxon>
    </lineage>
</organism>
<dbReference type="MEROPS" id="C54.001"/>
<keyword evidence="3" id="KW-0813">Transport</keyword>
<keyword evidence="11" id="KW-0539">Nucleus</keyword>
<dbReference type="GO" id="GO:0016485">
    <property type="term" value="P:protein processing"/>
    <property type="evidence" value="ECO:0007669"/>
    <property type="project" value="TreeGrafter"/>
</dbReference>
<evidence type="ECO:0000256" key="8">
    <source>
        <dbReference type="ARBA" id="ARBA00022927"/>
    </source>
</evidence>
<keyword evidence="7" id="KW-0788">Thiol protease</keyword>
<evidence type="ECO:0000256" key="7">
    <source>
        <dbReference type="ARBA" id="ARBA00022807"/>
    </source>
</evidence>
<gene>
    <name evidence="13" type="ordered locus">Ecym_6474</name>
</gene>
<dbReference type="GeneID" id="11471164"/>
<comment type="function">
    <text evidence="11">Required for selective autophagic degradation of the nucleus (nucleophagy) as well as for mitophagy which contributes to regulate mitochondrial quantity and quality by eliminating the mitochondria to a basal level to fulfill cellular energy requirements and preventing excess ROS production.</text>
</comment>
<dbReference type="Pfam" id="PF03416">
    <property type="entry name" value="Peptidase_C54"/>
    <property type="match status" value="1"/>
</dbReference>
<keyword evidence="4 11" id="KW-0963">Cytoplasm</keyword>
<dbReference type="InterPro" id="IPR038765">
    <property type="entry name" value="Papain-like_cys_pep_sf"/>
</dbReference>
<name>G8JUR5_ERECY</name>
<dbReference type="PANTHER" id="PTHR22624">
    <property type="entry name" value="CYSTEINE PROTEASE ATG4"/>
    <property type="match status" value="1"/>
</dbReference>
<evidence type="ECO:0000256" key="11">
    <source>
        <dbReference type="RuleBase" id="RU363115"/>
    </source>
</evidence>
<dbReference type="OMA" id="PDETFHC"/>
<accession>G8JUR5</accession>
<evidence type="ECO:0000313" key="14">
    <source>
        <dbReference type="Proteomes" id="UP000006790"/>
    </source>
</evidence>
<keyword evidence="5 11" id="KW-0645">Protease</keyword>
<dbReference type="OrthoDB" id="2960936at2759"/>
<evidence type="ECO:0000256" key="3">
    <source>
        <dbReference type="ARBA" id="ARBA00022448"/>
    </source>
</evidence>
<sequence length="469" mass="53221">MDLIQRVSQSFWGLENSDRNNQLVVLGAKYDPISSGWEEQNQDNFGSLFQHMFTRPEPWNPEFLKDVNSRLHFTYRTRFAPIPRHIDGPSPMRISILLRDNPLNVIENVLNNLDCFQTDIGWGCMIRTGQSLLANALQLANLGRDFRISGSDSDINEVEMKIIRWFEDNPKHPFSLHKFVQEGYKLSGKKPGEWFGPSAISRSIRSLVMKFPGSGIDHCIISTDSADVYLDEIDPLFRANPKANVLLLLGVRLGVDFTNEYYWDDIKNILSSSQSVGISGGRPSSSLYFFGYQGDYLFYLDPHKVQLNLALYESDEERFHSVHPQTFNKIHLSAIDPSMLLGFLLTGEDDWLSWKTTVLGSKIIHLSDSKPVDIMLDNEVERMLIGERKTAEQRKDLTSDLEIGDYVDVGSLVQSADSYKNKEADDEYQDVKCKNQKIVVVGESNSSGAPDVEVEKVLVEKETIPVRGK</sequence>
<comment type="subcellular location">
    <subcellularLocation>
        <location evidence="11">Nucleus</location>
    </subcellularLocation>
    <subcellularLocation>
        <location evidence="11">Cytoplasm</location>
    </subcellularLocation>
    <subcellularLocation>
        <location evidence="1">Preautophagosomal structure</location>
    </subcellularLocation>
</comment>
<dbReference type="Proteomes" id="UP000006790">
    <property type="component" value="Chromosome 6"/>
</dbReference>
<evidence type="ECO:0000259" key="12">
    <source>
        <dbReference type="Pfam" id="PF03416"/>
    </source>
</evidence>
<dbReference type="GO" id="GO:0035973">
    <property type="term" value="P:aggrephagy"/>
    <property type="evidence" value="ECO:0007669"/>
    <property type="project" value="TreeGrafter"/>
</dbReference>
<evidence type="ECO:0000313" key="13">
    <source>
        <dbReference type="EMBL" id="AET40845.1"/>
    </source>
</evidence>
<dbReference type="InterPro" id="IPR046792">
    <property type="entry name" value="Peptidase_C54_cat"/>
</dbReference>
<dbReference type="GO" id="GO:0005634">
    <property type="term" value="C:nucleus"/>
    <property type="evidence" value="ECO:0007669"/>
    <property type="project" value="UniProtKB-SubCell"/>
</dbReference>
<dbReference type="GO" id="GO:0019786">
    <property type="term" value="F:protein-phosphatidylethanolamide deconjugating activity"/>
    <property type="evidence" value="ECO:0007669"/>
    <property type="project" value="EnsemblFungi"/>
</dbReference>
<evidence type="ECO:0000256" key="9">
    <source>
        <dbReference type="ARBA" id="ARBA00023006"/>
    </source>
</evidence>
<dbReference type="GO" id="GO:0006612">
    <property type="term" value="P:protein targeting to membrane"/>
    <property type="evidence" value="ECO:0007669"/>
    <property type="project" value="EnsemblFungi"/>
</dbReference>
<dbReference type="EC" id="3.4.22.-" evidence="11"/>
<dbReference type="HOGENOM" id="CLU_021259_5_3_1"/>
<comment type="catalytic activity">
    <reaction evidence="10">
        <text>[protein]-C-terminal L-amino acid-glycyl-phosphatidylethanolamide + H2O = [protein]-C-terminal L-amino acid-glycine + a 1,2-diacyl-sn-glycero-3-phosphoethanolamine</text>
        <dbReference type="Rhea" id="RHEA:67548"/>
        <dbReference type="Rhea" id="RHEA-COMP:17323"/>
        <dbReference type="Rhea" id="RHEA-COMP:17324"/>
        <dbReference type="ChEBI" id="CHEBI:15377"/>
        <dbReference type="ChEBI" id="CHEBI:64612"/>
        <dbReference type="ChEBI" id="CHEBI:172940"/>
        <dbReference type="ChEBI" id="CHEBI:172941"/>
    </reaction>
    <physiologicalReaction direction="left-to-right" evidence="10">
        <dbReference type="Rhea" id="RHEA:67549"/>
    </physiologicalReaction>
</comment>
<evidence type="ECO:0000256" key="1">
    <source>
        <dbReference type="ARBA" id="ARBA00004329"/>
    </source>
</evidence>
<dbReference type="PANTHER" id="PTHR22624:SF49">
    <property type="entry name" value="CYSTEINE PROTEASE"/>
    <property type="match status" value="1"/>
</dbReference>
<evidence type="ECO:0000256" key="10">
    <source>
        <dbReference type="ARBA" id="ARBA00029362"/>
    </source>
</evidence>
<feature type="domain" description="Peptidase C54 catalytic" evidence="12">
    <location>
        <begin position="61"/>
        <end position="356"/>
    </location>
</feature>